<accession>A0A7G9GWB8</accession>
<dbReference type="PANTHER" id="PTHR35936">
    <property type="entry name" value="MEMBRANE-BOUND LYTIC MUREIN TRANSGLYCOSYLASE F"/>
    <property type="match status" value="1"/>
</dbReference>
<evidence type="ECO:0000256" key="2">
    <source>
        <dbReference type="ARBA" id="ARBA00010333"/>
    </source>
</evidence>
<feature type="domain" description="Solute-binding protein family 3/N-terminal" evidence="5">
    <location>
        <begin position="20"/>
        <end position="239"/>
    </location>
</feature>
<dbReference type="KEGG" id="fho:H9Q81_09325"/>
<name>A0A7G9GWB8_9FUSO</name>
<comment type="similarity">
    <text evidence="2 4">Belongs to the bacterial solute-binding protein 3 family.</text>
</comment>
<proteinExistence type="inferred from homology"/>
<dbReference type="Gene3D" id="3.40.190.10">
    <property type="entry name" value="Periplasmic binding protein-like II"/>
    <property type="match status" value="2"/>
</dbReference>
<reference evidence="6 7" key="1">
    <citation type="submission" date="2020-08" db="EMBL/GenBank/DDBJ databases">
        <authorList>
            <person name="Liu C."/>
            <person name="Sun Q."/>
        </authorList>
    </citation>
    <scope>NUCLEOTIDE SEQUENCE [LARGE SCALE GENOMIC DNA]</scope>
    <source>
        <strain evidence="6 7">NSJ-57</strain>
    </source>
</reference>
<evidence type="ECO:0000256" key="4">
    <source>
        <dbReference type="RuleBase" id="RU003744"/>
    </source>
</evidence>
<dbReference type="InterPro" id="IPR001638">
    <property type="entry name" value="Solute-binding_3/MltF_N"/>
</dbReference>
<evidence type="ECO:0000313" key="7">
    <source>
        <dbReference type="Proteomes" id="UP000515913"/>
    </source>
</evidence>
<dbReference type="AlphaFoldDB" id="A0A7G9GWB8"/>
<evidence type="ECO:0000256" key="3">
    <source>
        <dbReference type="ARBA" id="ARBA00022729"/>
    </source>
</evidence>
<keyword evidence="3" id="KW-0732">Signal</keyword>
<gene>
    <name evidence="6" type="ORF">H9Q81_09325</name>
</gene>
<protein>
    <submittedName>
        <fullName evidence="6">Transporter substrate-binding domain-containing protein</fullName>
    </submittedName>
</protein>
<dbReference type="PROSITE" id="PS01039">
    <property type="entry name" value="SBP_BACTERIAL_3"/>
    <property type="match status" value="1"/>
</dbReference>
<dbReference type="SUPFAM" id="SSF53850">
    <property type="entry name" value="Periplasmic binding protein-like II"/>
    <property type="match status" value="1"/>
</dbReference>
<evidence type="ECO:0000259" key="5">
    <source>
        <dbReference type="SMART" id="SM00062"/>
    </source>
</evidence>
<dbReference type="Proteomes" id="UP000515913">
    <property type="component" value="Chromosome"/>
</dbReference>
<dbReference type="RefSeq" id="WP_101474639.1">
    <property type="nucleotide sequence ID" value="NZ_CP060637.1"/>
</dbReference>
<keyword evidence="7" id="KW-1185">Reference proteome</keyword>
<evidence type="ECO:0000256" key="1">
    <source>
        <dbReference type="ARBA" id="ARBA00004196"/>
    </source>
</evidence>
<dbReference type="PANTHER" id="PTHR35936:SF17">
    <property type="entry name" value="ARGININE-BINDING EXTRACELLULAR PROTEIN ARTP"/>
    <property type="match status" value="1"/>
</dbReference>
<dbReference type="GO" id="GO:0030313">
    <property type="term" value="C:cell envelope"/>
    <property type="evidence" value="ECO:0007669"/>
    <property type="project" value="UniProtKB-SubCell"/>
</dbReference>
<sequence>MKKYLLALLMLISTIAFGKKLYVGTNAEFVPYEYLENGQLKGFDIELMEALGAELGYEIVWTNMGFDGLLPALQMKKIDAVIAGMSSTPEREKAVSFSTPYMLIDSSDHLVLVNKNSLYNKKEDLKGKHIGVQIGTIQEQFAKDLGGIPKLYDGWTNAIMDLEHNKIDAVIIADVTGEKYLQSVKNIKKIDIVVDTNPGAAIAVRKADKQLVENLNKALESIDEKGIYIQILEKYFPEKVKQYKKINKNF</sequence>
<evidence type="ECO:0000313" key="6">
    <source>
        <dbReference type="EMBL" id="QNM15100.1"/>
    </source>
</evidence>
<dbReference type="EMBL" id="CP060637">
    <property type="protein sequence ID" value="QNM15100.1"/>
    <property type="molecule type" value="Genomic_DNA"/>
</dbReference>
<dbReference type="Pfam" id="PF00497">
    <property type="entry name" value="SBP_bac_3"/>
    <property type="match status" value="1"/>
</dbReference>
<dbReference type="SMART" id="SM00062">
    <property type="entry name" value="PBPb"/>
    <property type="match status" value="1"/>
</dbReference>
<comment type="subcellular location">
    <subcellularLocation>
        <location evidence="1">Cell envelope</location>
    </subcellularLocation>
</comment>
<dbReference type="InterPro" id="IPR018313">
    <property type="entry name" value="SBP_3_CS"/>
</dbReference>
<organism evidence="6 7">
    <name type="scientific">Fusobacterium hominis</name>
    <dbReference type="NCBI Taxonomy" id="2764326"/>
    <lineage>
        <taxon>Bacteria</taxon>
        <taxon>Fusobacteriati</taxon>
        <taxon>Fusobacteriota</taxon>
        <taxon>Fusobacteriia</taxon>
        <taxon>Fusobacteriales</taxon>
        <taxon>Fusobacteriaceae</taxon>
        <taxon>Fusobacterium</taxon>
    </lineage>
</organism>